<dbReference type="GeneID" id="40749651"/>
<dbReference type="Proteomes" id="UP000030706">
    <property type="component" value="Unassembled WGS sequence"/>
</dbReference>
<dbReference type="HOGENOM" id="CLU_771549_0_0_1"/>
<protein>
    <recommendedName>
        <fullName evidence="3">Deoxyribonuclease NucA/NucB domain-containing protein</fullName>
    </recommendedName>
</protein>
<keyword evidence="2" id="KW-0732">Signal</keyword>
<feature type="region of interest" description="Disordered" evidence="1">
    <location>
        <begin position="233"/>
        <end position="301"/>
    </location>
</feature>
<evidence type="ECO:0000256" key="1">
    <source>
        <dbReference type="SAM" id="MobiDB-lite"/>
    </source>
</evidence>
<dbReference type="OrthoDB" id="3878913at2759"/>
<reference evidence="4 5" key="1">
    <citation type="journal article" date="2014" name="BMC Genomics">
        <title>Genome sequencing of four Aureobasidium pullulans varieties: biotechnological potential, stress tolerance, and description of new species.</title>
        <authorList>
            <person name="Gostin Ar C."/>
            <person name="Ohm R.A."/>
            <person name="Kogej T."/>
            <person name="Sonjak S."/>
            <person name="Turk M."/>
            <person name="Zajc J."/>
            <person name="Zalar P."/>
            <person name="Grube M."/>
            <person name="Sun H."/>
            <person name="Han J."/>
            <person name="Sharma A."/>
            <person name="Chiniquy J."/>
            <person name="Ngan C.Y."/>
            <person name="Lipzen A."/>
            <person name="Barry K."/>
            <person name="Grigoriev I.V."/>
            <person name="Gunde-Cimerman N."/>
        </authorList>
    </citation>
    <scope>NUCLEOTIDE SEQUENCE [LARGE SCALE GENOMIC DNA]</scope>
    <source>
        <strain evidence="4 5">EXF-150</strain>
    </source>
</reference>
<sequence length="359" mass="39971">MIFFSFPIIFLITFTTITTATPLTPLLSPRQATNGPHSPTIIWSCTANRQPSLNIPSVCANMCYGAYCRGYSTTLTWDNFANKSYAERKYNAGCVGPIWDYTIQEGGVGGSWDRCKEVGRECSVYPFLSTREGDVDAAGGDWGPVSRCVDAGENARQGIILYSLYFSVPPFAQNQGLNSTPPSPFHQIFANAGEIPYCSGYLPDHSLCAADGQEADRMGTILTYNPLPADVRSKQGYQQRSSQQRSSQQRSSQQRSSQQRILKLKNGGNVDITNSGHHHHHHHNRQHNRQQGGKDDGGFGVVVGTKVKIPRVRDEEMFVRQSESHVYDGEQGLEQYAYMASNLYFEDDEIEGVEEEFVE</sequence>
<feature type="chain" id="PRO_5001703552" description="Deoxyribonuclease NucA/NucB domain-containing protein" evidence="2">
    <location>
        <begin position="21"/>
        <end position="359"/>
    </location>
</feature>
<proteinExistence type="predicted"/>
<feature type="compositionally biased region" description="Low complexity" evidence="1">
    <location>
        <begin position="238"/>
        <end position="260"/>
    </location>
</feature>
<keyword evidence="5" id="KW-1185">Reference proteome</keyword>
<feature type="signal peptide" evidence="2">
    <location>
        <begin position="1"/>
        <end position="20"/>
    </location>
</feature>
<accession>A0A074X7F6</accession>
<dbReference type="InterPro" id="IPR029476">
    <property type="entry name" value="DNase_NucA_NucB"/>
</dbReference>
<feature type="compositionally biased region" description="Basic residues" evidence="1">
    <location>
        <begin position="276"/>
        <end position="288"/>
    </location>
</feature>
<name>A0A074X7F6_AURPU</name>
<organism evidence="4 5">
    <name type="scientific">Aureobasidium pullulans EXF-150</name>
    <dbReference type="NCBI Taxonomy" id="1043002"/>
    <lineage>
        <taxon>Eukaryota</taxon>
        <taxon>Fungi</taxon>
        <taxon>Dikarya</taxon>
        <taxon>Ascomycota</taxon>
        <taxon>Pezizomycotina</taxon>
        <taxon>Dothideomycetes</taxon>
        <taxon>Dothideomycetidae</taxon>
        <taxon>Dothideales</taxon>
        <taxon>Saccotheciaceae</taxon>
        <taxon>Aureobasidium</taxon>
    </lineage>
</organism>
<evidence type="ECO:0000259" key="3">
    <source>
        <dbReference type="Pfam" id="PF14040"/>
    </source>
</evidence>
<evidence type="ECO:0000313" key="5">
    <source>
        <dbReference type="Proteomes" id="UP000030706"/>
    </source>
</evidence>
<evidence type="ECO:0000256" key="2">
    <source>
        <dbReference type="SAM" id="SignalP"/>
    </source>
</evidence>
<dbReference type="EMBL" id="KL585004">
    <property type="protein sequence ID" value="KEQ79664.1"/>
    <property type="molecule type" value="Genomic_DNA"/>
</dbReference>
<evidence type="ECO:0000313" key="4">
    <source>
        <dbReference type="EMBL" id="KEQ79664.1"/>
    </source>
</evidence>
<dbReference type="RefSeq" id="XP_029755851.1">
    <property type="nucleotide sequence ID" value="XM_029907345.1"/>
</dbReference>
<dbReference type="AlphaFoldDB" id="A0A074X7F6"/>
<gene>
    <name evidence="4" type="ORF">M438DRAFT_359527</name>
</gene>
<dbReference type="Pfam" id="PF14040">
    <property type="entry name" value="DNase_NucA_NucB"/>
    <property type="match status" value="1"/>
</dbReference>
<feature type="domain" description="Deoxyribonuclease NucA/NucB" evidence="3">
    <location>
        <begin position="62"/>
        <end position="165"/>
    </location>
</feature>
<dbReference type="STRING" id="1043002.A0A074X7F6"/>